<evidence type="ECO:0000256" key="1">
    <source>
        <dbReference type="SAM" id="SignalP"/>
    </source>
</evidence>
<dbReference type="InterPro" id="IPR036873">
    <property type="entry name" value="Rhodanese-like_dom_sf"/>
</dbReference>
<proteinExistence type="predicted"/>
<comment type="caution">
    <text evidence="3">The sequence shown here is derived from an EMBL/GenBank/DDBJ whole genome shotgun (WGS) entry which is preliminary data.</text>
</comment>
<dbReference type="Gene3D" id="3.40.250.10">
    <property type="entry name" value="Rhodanese-like domain"/>
    <property type="match status" value="1"/>
</dbReference>
<name>A0ABT1Y705_9FIRM</name>
<evidence type="ECO:0000313" key="3">
    <source>
        <dbReference type="EMBL" id="MCR6546648.1"/>
    </source>
</evidence>
<dbReference type="PROSITE" id="PS50206">
    <property type="entry name" value="RHODANESE_3"/>
    <property type="match status" value="1"/>
</dbReference>
<dbReference type="RefSeq" id="WP_198306524.1">
    <property type="nucleotide sequence ID" value="NZ_CP022121.1"/>
</dbReference>
<evidence type="ECO:0000313" key="4">
    <source>
        <dbReference type="Proteomes" id="UP001524944"/>
    </source>
</evidence>
<dbReference type="SUPFAM" id="SSF52821">
    <property type="entry name" value="Rhodanese/Cell cycle control phosphatase"/>
    <property type="match status" value="1"/>
</dbReference>
<sequence>MRIRMRIRNKINRHFLMIFCVMLLLSSGCAQKEENITFRGVIEDITENSILVTVTGDSTDFDKASVDISHAERKVQLSVGQGVEITILPEIRESYPVQVTGIEIRPINQKISAQEAKAMIDGEEEVIILDVRTRSEYQAGHIEGSVLLPNTEIKEKAAQVLPDQNAKILIYCRSGNRSAQAAKLLLEMGYTNVYDFGGIIDWPYGIVQ</sequence>
<feature type="domain" description="Rhodanese" evidence="2">
    <location>
        <begin position="122"/>
        <end position="208"/>
    </location>
</feature>
<keyword evidence="1" id="KW-0732">Signal</keyword>
<evidence type="ECO:0000259" key="2">
    <source>
        <dbReference type="PROSITE" id="PS50206"/>
    </source>
</evidence>
<gene>
    <name evidence="3" type="ORF">NVS47_14190</name>
</gene>
<accession>A0ABT1Y705</accession>
<dbReference type="CDD" id="cd00158">
    <property type="entry name" value="RHOD"/>
    <property type="match status" value="1"/>
</dbReference>
<feature type="chain" id="PRO_5045681162" evidence="1">
    <location>
        <begin position="33"/>
        <end position="208"/>
    </location>
</feature>
<dbReference type="SMART" id="SM00450">
    <property type="entry name" value="RHOD"/>
    <property type="match status" value="1"/>
</dbReference>
<dbReference type="PANTHER" id="PTHR44086">
    <property type="entry name" value="THIOSULFATE SULFURTRANSFERASE RDL2, MITOCHONDRIAL-RELATED"/>
    <property type="match status" value="1"/>
</dbReference>
<reference evidence="3 4" key="1">
    <citation type="submission" date="2022-08" db="EMBL/GenBank/DDBJ databases">
        <title>Proteogenomics of the novel Dehalobacterium formicoaceticum strain EZ94 highlights a key role of methyltransferases during anaerobic dichloromethane degradation.</title>
        <authorList>
            <person name="Wasmund K."/>
        </authorList>
    </citation>
    <scope>NUCLEOTIDE SEQUENCE [LARGE SCALE GENOMIC DNA]</scope>
    <source>
        <strain evidence="3 4">EZ94</strain>
    </source>
</reference>
<dbReference type="PROSITE" id="PS51257">
    <property type="entry name" value="PROKAR_LIPOPROTEIN"/>
    <property type="match status" value="1"/>
</dbReference>
<feature type="signal peptide" evidence="1">
    <location>
        <begin position="1"/>
        <end position="32"/>
    </location>
</feature>
<dbReference type="Proteomes" id="UP001524944">
    <property type="component" value="Unassembled WGS sequence"/>
</dbReference>
<protein>
    <submittedName>
        <fullName evidence="3">Rhodanese-like domain-containing protein</fullName>
    </submittedName>
</protein>
<keyword evidence="4" id="KW-1185">Reference proteome</keyword>
<dbReference type="EMBL" id="JANPWE010000009">
    <property type="protein sequence ID" value="MCR6546648.1"/>
    <property type="molecule type" value="Genomic_DNA"/>
</dbReference>
<dbReference type="PANTHER" id="PTHR44086:SF10">
    <property type="entry name" value="THIOSULFATE SULFURTRANSFERASE_RHODANESE-LIKE DOMAIN-CONTAINING PROTEIN 3"/>
    <property type="match status" value="1"/>
</dbReference>
<dbReference type="InterPro" id="IPR001763">
    <property type="entry name" value="Rhodanese-like_dom"/>
</dbReference>
<organism evidence="3 4">
    <name type="scientific">Dehalobacterium formicoaceticum</name>
    <dbReference type="NCBI Taxonomy" id="51515"/>
    <lineage>
        <taxon>Bacteria</taxon>
        <taxon>Bacillati</taxon>
        <taxon>Bacillota</taxon>
        <taxon>Clostridia</taxon>
        <taxon>Eubacteriales</taxon>
        <taxon>Peptococcaceae</taxon>
        <taxon>Dehalobacterium</taxon>
    </lineage>
</organism>
<dbReference type="Pfam" id="PF00581">
    <property type="entry name" value="Rhodanese"/>
    <property type="match status" value="1"/>
</dbReference>